<name>A0A1T5CYW4_9BACT</name>
<dbReference type="InterPro" id="IPR011322">
    <property type="entry name" value="N-reg_PII-like_a/b"/>
</dbReference>
<dbReference type="RefSeq" id="WP_079683657.1">
    <property type="nucleotide sequence ID" value="NZ_FUYQ01000015.1"/>
</dbReference>
<organism evidence="3 4">
    <name type="scientific">Parabacteroides chartae</name>
    <dbReference type="NCBI Taxonomy" id="1037355"/>
    <lineage>
        <taxon>Bacteria</taxon>
        <taxon>Pseudomonadati</taxon>
        <taxon>Bacteroidota</taxon>
        <taxon>Bacteroidia</taxon>
        <taxon>Bacteroidales</taxon>
        <taxon>Tannerellaceae</taxon>
        <taxon>Parabacteroides</taxon>
    </lineage>
</organism>
<evidence type="ECO:0000256" key="1">
    <source>
        <dbReference type="SAM" id="Phobius"/>
    </source>
</evidence>
<proteinExistence type="predicted"/>
<dbReference type="Gene3D" id="3.30.70.790">
    <property type="entry name" value="UreE, C-terminal domain"/>
    <property type="match status" value="1"/>
</dbReference>
<dbReference type="InterPro" id="IPR018551">
    <property type="entry name" value="DUF2007"/>
</dbReference>
<keyword evidence="1" id="KW-1133">Transmembrane helix</keyword>
<protein>
    <submittedName>
        <fullName evidence="3">Putative signal transducing protein</fullName>
    </submittedName>
</protein>
<evidence type="ECO:0000313" key="4">
    <source>
        <dbReference type="Proteomes" id="UP000190852"/>
    </source>
</evidence>
<dbReference type="Pfam" id="PF09413">
    <property type="entry name" value="DUF2007"/>
    <property type="match status" value="1"/>
</dbReference>
<gene>
    <name evidence="3" type="ORF">SAMN05660349_02170</name>
</gene>
<feature type="transmembrane region" description="Helical" evidence="1">
    <location>
        <begin position="105"/>
        <end position="125"/>
    </location>
</feature>
<sequence>MDKMVEIARFQNQAEAFMLRSLLESEGIECYLKDEIINQMYGGFVDFGGIKVQVMEDQVPHAMDVMLANGYELPKEDEAIAPLAPMSGFVGKIPFLRKFALEKQLLIILIVTALLLALLVYAGSIF</sequence>
<dbReference type="AlphaFoldDB" id="A0A1T5CYW4"/>
<keyword evidence="4" id="KW-1185">Reference proteome</keyword>
<keyword evidence="1" id="KW-0472">Membrane</keyword>
<evidence type="ECO:0000313" key="3">
    <source>
        <dbReference type="EMBL" id="SKB64557.1"/>
    </source>
</evidence>
<accession>A0A1T5CYW4</accession>
<feature type="domain" description="DUF2007" evidence="2">
    <location>
        <begin position="4"/>
        <end position="66"/>
    </location>
</feature>
<dbReference type="EMBL" id="FUYQ01000015">
    <property type="protein sequence ID" value="SKB64557.1"/>
    <property type="molecule type" value="Genomic_DNA"/>
</dbReference>
<reference evidence="4" key="1">
    <citation type="submission" date="2017-02" db="EMBL/GenBank/DDBJ databases">
        <authorList>
            <person name="Varghese N."/>
            <person name="Submissions S."/>
        </authorList>
    </citation>
    <scope>NUCLEOTIDE SEQUENCE [LARGE SCALE GENOMIC DNA]</scope>
    <source>
        <strain evidence="4">DSM 24967</strain>
    </source>
</reference>
<evidence type="ECO:0000259" key="2">
    <source>
        <dbReference type="Pfam" id="PF09413"/>
    </source>
</evidence>
<keyword evidence="1" id="KW-0812">Transmembrane</keyword>
<dbReference type="Proteomes" id="UP000190852">
    <property type="component" value="Unassembled WGS sequence"/>
</dbReference>
<dbReference type="SUPFAM" id="SSF54913">
    <property type="entry name" value="GlnB-like"/>
    <property type="match status" value="1"/>
</dbReference>